<feature type="region of interest" description="Disordered" evidence="1">
    <location>
        <begin position="565"/>
        <end position="974"/>
    </location>
</feature>
<sequence>MAAVATPNNAMELASSLSSDDIPVKLRCATCSQLVINASRLPCCDQNICETCQSTLPETCPVCSHKPIAAADCTPNRALRLTIKAFLKQEEKKREKERLAAAAPPKPTTPIILSEAESSKDTVSKAENTEPNGSSAQSDGQAAEQPTEGTQDDITDSKGPDGTEEVVAVPDNSDVAADPTKTEGEDEVEATSGDKPVEAGTNVQGANATFNQFGLGGNQGAFPGMDWSQANGGFNPMMQMQMQNAMMNGNWGFPNMMGMPGMNMNQMDMSQGMFGGFGMSGMNGMNGMMGNGMDFNQQGYWNGQQMSSDFGNASGNYFAGGGPGYNQSHQSHFAQRQIPKNDTQSQNRFNQRRGSTQTPNQVSPEDEAKKGTSVGATSDGAAKDGAVENDASAAAESEPKGSPMEVSENKHDGSNPQNDSENAADSNTPNANMNDGQGADGNDTNMTEQDQTMPDAETGNDGTCSQDGYDNDQQYGMMQNGQYMSNYGDNGYMQAPYNQGQDMQYNYMQDPSYQNDMGAGGYQYTGRGRGRGFGRGGWRGRGGFYNNNYNNNQYSDSQVVTPAAPVVVEGAPTGPRAMREGQSRGGFRGRGGYHARGGYQGGDQSSGPQTGRTDMTRESSPKGSTAAIGEQDGRRTGRSRTRSRSPSRTHSESRDRRRHRSRSVTDDRDANDKDRKRRHHRSSRSKHEPDEERGYEEDRYEDYAPRRSRELSVASSKSRHRSRREKEKHRSSRSHRDSSRERRKRRHRTQSPAQDEQPRNDETYEVKDSSRIPSESDRRRSRTERHRDRDRGGDRDREERPRDKHRDRKHSRRDRSPSPTADTHHRSSRHSRRESAHQTHDDNIPSDEFKIHGRSKLSSSTSTRNPPAGPRALLATLNPPAPSSSRRMKPPTPTSATPAESPVNPHDVEREARNRERMLKEQQRRMQLTGKRPHGDAEAAPRKRGRRGGYYEEGEDEEKRARRVESEREAARWN</sequence>
<reference evidence="2" key="1">
    <citation type="journal article" date="2020" name="Stud. Mycol.">
        <title>101 Dothideomycetes genomes: a test case for predicting lifestyles and emergence of pathogens.</title>
        <authorList>
            <person name="Haridas S."/>
            <person name="Albert R."/>
            <person name="Binder M."/>
            <person name="Bloem J."/>
            <person name="Labutti K."/>
            <person name="Salamov A."/>
            <person name="Andreopoulos B."/>
            <person name="Baker S."/>
            <person name="Barry K."/>
            <person name="Bills G."/>
            <person name="Bluhm B."/>
            <person name="Cannon C."/>
            <person name="Castanera R."/>
            <person name="Culley D."/>
            <person name="Daum C."/>
            <person name="Ezra D."/>
            <person name="Gonzalez J."/>
            <person name="Henrissat B."/>
            <person name="Kuo A."/>
            <person name="Liang C."/>
            <person name="Lipzen A."/>
            <person name="Lutzoni F."/>
            <person name="Magnuson J."/>
            <person name="Mondo S."/>
            <person name="Nolan M."/>
            <person name="Ohm R."/>
            <person name="Pangilinan J."/>
            <person name="Park H.-J."/>
            <person name="Ramirez L."/>
            <person name="Alfaro M."/>
            <person name="Sun H."/>
            <person name="Tritt A."/>
            <person name="Yoshinaga Y."/>
            <person name="Zwiers L.-H."/>
            <person name="Turgeon B."/>
            <person name="Goodwin S."/>
            <person name="Spatafora J."/>
            <person name="Crous P."/>
            <person name="Grigoriev I."/>
        </authorList>
    </citation>
    <scope>NUCLEOTIDE SEQUENCE</scope>
    <source>
        <strain evidence="2">CBS 115976</strain>
    </source>
</reference>
<feature type="compositionally biased region" description="Polar residues" evidence="1">
    <location>
        <begin position="414"/>
        <end position="435"/>
    </location>
</feature>
<feature type="compositionally biased region" description="Polar residues" evidence="1">
    <location>
        <begin position="603"/>
        <end position="613"/>
    </location>
</feature>
<evidence type="ECO:0008006" key="4">
    <source>
        <dbReference type="Google" id="ProtNLM"/>
    </source>
</evidence>
<dbReference type="SUPFAM" id="SSF57850">
    <property type="entry name" value="RING/U-box"/>
    <property type="match status" value="1"/>
</dbReference>
<feature type="compositionally biased region" description="Basic and acidic residues" evidence="1">
    <location>
        <begin position="117"/>
        <end position="128"/>
    </location>
</feature>
<feature type="compositionally biased region" description="Basic and acidic residues" evidence="1">
    <location>
        <begin position="701"/>
        <end position="710"/>
    </location>
</feature>
<feature type="compositionally biased region" description="Polar residues" evidence="1">
    <location>
        <begin position="856"/>
        <end position="865"/>
    </location>
</feature>
<feature type="compositionally biased region" description="Polar residues" evidence="1">
    <location>
        <begin position="129"/>
        <end position="140"/>
    </location>
</feature>
<accession>A0A6A6UST3</accession>
<feature type="compositionally biased region" description="Gly residues" evidence="1">
    <location>
        <begin position="583"/>
        <end position="601"/>
    </location>
</feature>
<feature type="compositionally biased region" description="Basic and acidic residues" evidence="1">
    <location>
        <begin position="906"/>
        <end position="924"/>
    </location>
</feature>
<dbReference type="Proteomes" id="UP000799302">
    <property type="component" value="Unassembled WGS sequence"/>
</dbReference>
<feature type="compositionally biased region" description="Basic and acidic residues" evidence="1">
    <location>
        <begin position="957"/>
        <end position="974"/>
    </location>
</feature>
<feature type="region of interest" description="Disordered" evidence="1">
    <location>
        <begin position="321"/>
        <end position="474"/>
    </location>
</feature>
<feature type="compositionally biased region" description="Polar residues" evidence="1">
    <location>
        <begin position="460"/>
        <end position="472"/>
    </location>
</feature>
<dbReference type="EMBL" id="MU004230">
    <property type="protein sequence ID" value="KAF2674816.1"/>
    <property type="molecule type" value="Genomic_DNA"/>
</dbReference>
<proteinExistence type="predicted"/>
<feature type="region of interest" description="Disordered" evidence="1">
    <location>
        <begin position="95"/>
        <end position="201"/>
    </location>
</feature>
<feature type="compositionally biased region" description="Basic and acidic residues" evidence="1">
    <location>
        <begin position="663"/>
        <end position="674"/>
    </location>
</feature>
<protein>
    <recommendedName>
        <fullName evidence="4">RING-type domain-containing protein</fullName>
    </recommendedName>
</protein>
<feature type="compositionally biased region" description="Polar residues" evidence="1">
    <location>
        <begin position="325"/>
        <end position="363"/>
    </location>
</feature>
<feature type="compositionally biased region" description="Basic residues" evidence="1">
    <location>
        <begin position="675"/>
        <end position="684"/>
    </location>
</feature>
<evidence type="ECO:0000313" key="2">
    <source>
        <dbReference type="EMBL" id="KAF2674816.1"/>
    </source>
</evidence>
<feature type="compositionally biased region" description="Basic and acidic residues" evidence="1">
    <location>
        <begin position="785"/>
        <end position="804"/>
    </location>
</feature>
<feature type="compositionally biased region" description="Basic residues" evidence="1">
    <location>
        <begin position="636"/>
        <end position="647"/>
    </location>
</feature>
<name>A0A6A6UST3_9PEZI</name>
<dbReference type="OrthoDB" id="106784at2759"/>
<evidence type="ECO:0000256" key="1">
    <source>
        <dbReference type="SAM" id="MobiDB-lite"/>
    </source>
</evidence>
<keyword evidence="3" id="KW-1185">Reference proteome</keyword>
<dbReference type="InterPro" id="IPR013083">
    <property type="entry name" value="Znf_RING/FYVE/PHD"/>
</dbReference>
<dbReference type="Gene3D" id="3.30.40.10">
    <property type="entry name" value="Zinc/RING finger domain, C3HC4 (zinc finger)"/>
    <property type="match status" value="1"/>
</dbReference>
<organism evidence="2 3">
    <name type="scientific">Microthyrium microscopicum</name>
    <dbReference type="NCBI Taxonomy" id="703497"/>
    <lineage>
        <taxon>Eukaryota</taxon>
        <taxon>Fungi</taxon>
        <taxon>Dikarya</taxon>
        <taxon>Ascomycota</taxon>
        <taxon>Pezizomycotina</taxon>
        <taxon>Dothideomycetes</taxon>
        <taxon>Dothideomycetes incertae sedis</taxon>
        <taxon>Microthyriales</taxon>
        <taxon>Microthyriaceae</taxon>
        <taxon>Microthyrium</taxon>
    </lineage>
</organism>
<feature type="compositionally biased region" description="Basic and acidic residues" evidence="1">
    <location>
        <begin position="833"/>
        <end position="851"/>
    </location>
</feature>
<evidence type="ECO:0000313" key="3">
    <source>
        <dbReference type="Proteomes" id="UP000799302"/>
    </source>
</evidence>
<feature type="compositionally biased region" description="Basic and acidic residues" evidence="1">
    <location>
        <begin position="756"/>
        <end position="778"/>
    </location>
</feature>
<dbReference type="AlphaFoldDB" id="A0A6A6UST3"/>
<feature type="compositionally biased region" description="Polar residues" evidence="1">
    <location>
        <begin position="442"/>
        <end position="452"/>
    </location>
</feature>
<gene>
    <name evidence="2" type="ORF">BT63DRAFT_435858</name>
</gene>
<feature type="compositionally biased region" description="Basic residues" evidence="1">
    <location>
        <begin position="717"/>
        <end position="733"/>
    </location>
</feature>